<feature type="domain" description="TFIIB-type" evidence="1">
    <location>
        <begin position="5"/>
        <end position="37"/>
    </location>
</feature>
<dbReference type="AlphaFoldDB" id="A0A1Z5IG47"/>
<dbReference type="SUPFAM" id="SSF57783">
    <property type="entry name" value="Zinc beta-ribbon"/>
    <property type="match status" value="1"/>
</dbReference>
<dbReference type="STRING" id="1302250.GCA_001313225_02149"/>
<dbReference type="Gene3D" id="2.20.25.10">
    <property type="match status" value="1"/>
</dbReference>
<protein>
    <submittedName>
        <fullName evidence="2">TFIIB zinc-binding protein</fullName>
    </submittedName>
</protein>
<proteinExistence type="predicted"/>
<dbReference type="RefSeq" id="WP_191983065.1">
    <property type="nucleotide sequence ID" value="NZ_BBFL01000009.1"/>
</dbReference>
<evidence type="ECO:0000313" key="2">
    <source>
        <dbReference type="EMBL" id="GAX00774.1"/>
    </source>
</evidence>
<keyword evidence="3" id="KW-1185">Reference proteome</keyword>
<reference evidence="2 3" key="1">
    <citation type="submission" date="2015-11" db="EMBL/GenBank/DDBJ databases">
        <title>Draft genome sequences of new species of the genus Lactobacillus isolated from orchardgrass silage.</title>
        <authorList>
            <person name="Tohno M."/>
            <person name="Tanizawa Y."/>
            <person name="Arita M."/>
        </authorList>
    </citation>
    <scope>NUCLEOTIDE SEQUENCE [LARGE SCALE GENOMIC DNA]</scope>
    <source>
        <strain evidence="2 3">IWT126</strain>
    </source>
</reference>
<dbReference type="Pfam" id="PF08271">
    <property type="entry name" value="Zn_Ribbon_TF"/>
    <property type="match status" value="1"/>
</dbReference>
<accession>A0A1Z5IG47</accession>
<dbReference type="PROSITE" id="PS51134">
    <property type="entry name" value="ZF_TFIIB"/>
    <property type="match status" value="1"/>
</dbReference>
<comment type="caution">
    <text evidence="2">The sequence shown here is derived from an EMBL/GenBank/DDBJ whole genome shotgun (WGS) entry which is preliminary data.</text>
</comment>
<evidence type="ECO:0000313" key="3">
    <source>
        <dbReference type="Proteomes" id="UP000198402"/>
    </source>
</evidence>
<dbReference type="InterPro" id="IPR013137">
    <property type="entry name" value="Znf_TFIIB"/>
</dbReference>
<evidence type="ECO:0000259" key="1">
    <source>
        <dbReference type="PROSITE" id="PS51134"/>
    </source>
</evidence>
<gene>
    <name evidence="2" type="ORF">IWT126_00789</name>
</gene>
<organism evidence="2 3">
    <name type="scientific">Secundilactobacillus silagei JCM 19001</name>
    <dbReference type="NCBI Taxonomy" id="1302250"/>
    <lineage>
        <taxon>Bacteria</taxon>
        <taxon>Bacillati</taxon>
        <taxon>Bacillota</taxon>
        <taxon>Bacilli</taxon>
        <taxon>Lactobacillales</taxon>
        <taxon>Lactobacillaceae</taxon>
        <taxon>Secundilactobacillus</taxon>
    </lineage>
</organism>
<name>A0A1Z5IG47_9LACO</name>
<dbReference type="Proteomes" id="UP000198402">
    <property type="component" value="Unassembled WGS sequence"/>
</dbReference>
<sequence length="41" mass="4448">MMKSSDVTIHCPECGDIVFEKHNNGEIVCAECGHVINSATK</sequence>
<dbReference type="EMBL" id="BCMG01000003">
    <property type="protein sequence ID" value="GAX00774.1"/>
    <property type="molecule type" value="Genomic_DNA"/>
</dbReference>